<protein>
    <submittedName>
        <fullName evidence="2">Uncharacterized protein</fullName>
    </submittedName>
</protein>
<gene>
    <name evidence="2" type="ORF">ETH_00030060</name>
</gene>
<dbReference type="Proteomes" id="UP000030747">
    <property type="component" value="Unassembled WGS sequence"/>
</dbReference>
<evidence type="ECO:0000256" key="1">
    <source>
        <dbReference type="SAM" id="MobiDB-lite"/>
    </source>
</evidence>
<organism evidence="2 3">
    <name type="scientific">Eimeria tenella</name>
    <name type="common">Coccidian parasite</name>
    <dbReference type="NCBI Taxonomy" id="5802"/>
    <lineage>
        <taxon>Eukaryota</taxon>
        <taxon>Sar</taxon>
        <taxon>Alveolata</taxon>
        <taxon>Apicomplexa</taxon>
        <taxon>Conoidasida</taxon>
        <taxon>Coccidia</taxon>
        <taxon>Eucoccidiorida</taxon>
        <taxon>Eimeriorina</taxon>
        <taxon>Eimeriidae</taxon>
        <taxon>Eimeria</taxon>
    </lineage>
</organism>
<dbReference type="VEuPathDB" id="ToxoDB:ETH_00030060"/>
<dbReference type="VEuPathDB" id="ToxoDB:ETH2_0604000"/>
<reference evidence="2" key="2">
    <citation type="submission" date="2013-10" db="EMBL/GenBank/DDBJ databases">
        <authorList>
            <person name="Aslett M."/>
        </authorList>
    </citation>
    <scope>NUCLEOTIDE SEQUENCE [LARGE SCALE GENOMIC DNA]</scope>
    <source>
        <strain evidence="2">Houghton</strain>
    </source>
</reference>
<dbReference type="OrthoDB" id="10300939at2759"/>
<dbReference type="EMBL" id="HG673812">
    <property type="protein sequence ID" value="CDJ38090.1"/>
    <property type="molecule type" value="Genomic_DNA"/>
</dbReference>
<feature type="compositionally biased region" description="Low complexity" evidence="1">
    <location>
        <begin position="140"/>
        <end position="151"/>
    </location>
</feature>
<reference evidence="2" key="1">
    <citation type="submission" date="2013-10" db="EMBL/GenBank/DDBJ databases">
        <title>Genomic analysis of the causative agents of coccidiosis in chickens.</title>
        <authorList>
            <person name="Reid A.J."/>
            <person name="Blake D."/>
            <person name="Billington K."/>
            <person name="Browne H."/>
            <person name="Dunn M."/>
            <person name="Hung S."/>
            <person name="Kawahara F."/>
            <person name="Miranda-Saavedra D."/>
            <person name="Mourier T."/>
            <person name="Nagra H."/>
            <person name="Otto T.D."/>
            <person name="Rawlings N."/>
            <person name="Sanchez A."/>
            <person name="Sanders M."/>
            <person name="Subramaniam C."/>
            <person name="Tay Y."/>
            <person name="Dear P."/>
            <person name="Doerig C."/>
            <person name="Gruber A."/>
            <person name="Parkinson J."/>
            <person name="Shirley M."/>
            <person name="Wan K.L."/>
            <person name="Berriman M."/>
            <person name="Tomley F."/>
            <person name="Pain A."/>
        </authorList>
    </citation>
    <scope>NUCLEOTIDE SEQUENCE [LARGE SCALE GENOMIC DNA]</scope>
    <source>
        <strain evidence="2">Houghton</strain>
    </source>
</reference>
<feature type="region of interest" description="Disordered" evidence="1">
    <location>
        <begin position="107"/>
        <end position="171"/>
    </location>
</feature>
<accession>U6KJ76</accession>
<evidence type="ECO:0000313" key="2">
    <source>
        <dbReference type="EMBL" id="CDJ38090.1"/>
    </source>
</evidence>
<dbReference type="GeneID" id="25255091"/>
<feature type="compositionally biased region" description="Basic and acidic residues" evidence="1">
    <location>
        <begin position="424"/>
        <end position="438"/>
    </location>
</feature>
<proteinExistence type="predicted"/>
<dbReference type="AlphaFoldDB" id="U6KJ76"/>
<sequence length="510" mass="55477">MKKYFKNSLKRAVFAPWGLPLGTPEAPPGCTYIELPAPVGSGWGENKGPAFQFQKLIAVEEAVNKERQGYQDKIRADSSRNYCVVCEKEVVAGQALRCPSCGASGATSSATGVHSEGNEADGLLPDGFNPNRPPSEPEEGSAPGAAASVPACEGEDPGVRNSQEGGGGETSLIHEFGAGVEVGGEEEPDERPAVWCHHKNCKNDADAKGLLICTKCQRGFHAGSRAVPVGQRHTPDINSQIYRHHTLARYQRQCIVSTDSQNKRTIGEARGASCRFACPALRCLFTPKMPLLLTGACSPQKRRFAQEAPAHHTGACALQRWMYTSKVPTHISGAYSPQMRLYTSQPPAHTRDALLLDGRLYSPGMRAHLRAAGSRERRPHISGELVRLGNAGAPQRYVYYRQATAYPRGNFTPQRYLYAADMPAHPRGDGAHDRRIDTTEVPAHGGAPAPQRLQSTRQAPTRARVASIPCRWLYARHIPVRSRDGSALQRCLYTRFVAVHFEGSSTPVSD</sequence>
<keyword evidence="3" id="KW-1185">Reference proteome</keyword>
<feature type="region of interest" description="Disordered" evidence="1">
    <location>
        <begin position="423"/>
        <end position="461"/>
    </location>
</feature>
<evidence type="ECO:0000313" key="3">
    <source>
        <dbReference type="Proteomes" id="UP000030747"/>
    </source>
</evidence>
<dbReference type="RefSeq" id="XP_013228928.1">
    <property type="nucleotide sequence ID" value="XM_013373474.1"/>
</dbReference>
<name>U6KJ76_EIMTE</name>